<dbReference type="EMBL" id="ML975377">
    <property type="protein sequence ID" value="KAF1831014.1"/>
    <property type="molecule type" value="Genomic_DNA"/>
</dbReference>
<evidence type="ECO:0000313" key="1">
    <source>
        <dbReference type="EMBL" id="KAF1831014.1"/>
    </source>
</evidence>
<organism evidence="1 2">
    <name type="scientific">Decorospora gaudefroyi</name>
    <dbReference type="NCBI Taxonomy" id="184978"/>
    <lineage>
        <taxon>Eukaryota</taxon>
        <taxon>Fungi</taxon>
        <taxon>Dikarya</taxon>
        <taxon>Ascomycota</taxon>
        <taxon>Pezizomycotina</taxon>
        <taxon>Dothideomycetes</taxon>
        <taxon>Pleosporomycetidae</taxon>
        <taxon>Pleosporales</taxon>
        <taxon>Pleosporineae</taxon>
        <taxon>Pleosporaceae</taxon>
        <taxon>Decorospora</taxon>
    </lineage>
</organism>
<protein>
    <submittedName>
        <fullName evidence="1">Uncharacterized protein</fullName>
    </submittedName>
</protein>
<gene>
    <name evidence="1" type="ORF">BDW02DRAFT_607611</name>
</gene>
<reference evidence="1" key="1">
    <citation type="submission" date="2020-01" db="EMBL/GenBank/DDBJ databases">
        <authorList>
            <consortium name="DOE Joint Genome Institute"/>
            <person name="Haridas S."/>
            <person name="Albert R."/>
            <person name="Binder M."/>
            <person name="Bloem J."/>
            <person name="Labutti K."/>
            <person name="Salamov A."/>
            <person name="Andreopoulos B."/>
            <person name="Baker S.E."/>
            <person name="Barry K."/>
            <person name="Bills G."/>
            <person name="Bluhm B.H."/>
            <person name="Cannon C."/>
            <person name="Castanera R."/>
            <person name="Culley D.E."/>
            <person name="Daum C."/>
            <person name="Ezra D."/>
            <person name="Gonzalez J.B."/>
            <person name="Henrissat B."/>
            <person name="Kuo A."/>
            <person name="Liang C."/>
            <person name="Lipzen A."/>
            <person name="Lutzoni F."/>
            <person name="Magnuson J."/>
            <person name="Mondo S."/>
            <person name="Nolan M."/>
            <person name="Ohm R."/>
            <person name="Pangilinan J."/>
            <person name="Park H.-J."/>
            <person name="Ramirez L."/>
            <person name="Alfaro M."/>
            <person name="Sun H."/>
            <person name="Tritt A."/>
            <person name="Yoshinaga Y."/>
            <person name="Zwiers L.-H."/>
            <person name="Turgeon B.G."/>
            <person name="Goodwin S.B."/>
            <person name="Spatafora J.W."/>
            <person name="Crous P.W."/>
            <person name="Grigoriev I.V."/>
        </authorList>
    </citation>
    <scope>NUCLEOTIDE SEQUENCE</scope>
    <source>
        <strain evidence="1">P77</strain>
    </source>
</reference>
<sequence length="111" mass="12892">MPYLLRPPPHSTDAHNPLFTYTLNDNDYATTLIHQVQDLQAWGWQISHHDENDPVYIDAVLATERCVKQRRRRTQMVFGEVVGVGERVGVWGVWEREREARGVRGVRGGRR</sequence>
<evidence type="ECO:0000313" key="2">
    <source>
        <dbReference type="Proteomes" id="UP000800040"/>
    </source>
</evidence>
<name>A0A6A5K990_9PLEO</name>
<dbReference type="OrthoDB" id="3800039at2759"/>
<accession>A0A6A5K990</accession>
<dbReference type="AlphaFoldDB" id="A0A6A5K990"/>
<proteinExistence type="predicted"/>
<keyword evidence="2" id="KW-1185">Reference proteome</keyword>
<dbReference type="Proteomes" id="UP000800040">
    <property type="component" value="Unassembled WGS sequence"/>
</dbReference>